<comment type="cofactor">
    <cofactor evidence="1">
        <name>Cu(2+)</name>
        <dbReference type="ChEBI" id="CHEBI:29036"/>
    </cofactor>
</comment>
<protein>
    <recommendedName>
        <fullName evidence="7">Chitin-binding type-4 domain-containing protein</fullName>
    </recommendedName>
</protein>
<name>A0ABQ8FH64_9FUNG</name>
<reference evidence="5 6" key="1">
    <citation type="submission" date="2021-02" db="EMBL/GenBank/DDBJ databases">
        <title>Variation within the Batrachochytrium salamandrivorans European outbreak.</title>
        <authorList>
            <person name="Kelly M."/>
            <person name="Pasmans F."/>
            <person name="Shea T.P."/>
            <person name="Munoz J.F."/>
            <person name="Carranza S."/>
            <person name="Cuomo C.A."/>
            <person name="Martel A."/>
        </authorList>
    </citation>
    <scope>NUCLEOTIDE SEQUENCE [LARGE SCALE GENOMIC DNA]</scope>
    <source>
        <strain evidence="5 6">AMFP18/2</strain>
    </source>
</reference>
<evidence type="ECO:0000256" key="4">
    <source>
        <dbReference type="SAM" id="SignalP"/>
    </source>
</evidence>
<feature type="region of interest" description="Disordered" evidence="3">
    <location>
        <begin position="206"/>
        <end position="296"/>
    </location>
</feature>
<dbReference type="InterPro" id="IPR052282">
    <property type="entry name" value="Starch-active_LPMO"/>
</dbReference>
<keyword evidence="6" id="KW-1185">Reference proteome</keyword>
<comment type="caution">
    <text evidence="5">The sequence shown here is derived from an EMBL/GenBank/DDBJ whole genome shotgun (WGS) entry which is preliminary data.</text>
</comment>
<accession>A0ABQ8FH64</accession>
<dbReference type="Gene3D" id="2.70.50.70">
    <property type="match status" value="1"/>
</dbReference>
<evidence type="ECO:0000313" key="6">
    <source>
        <dbReference type="Proteomes" id="UP001648503"/>
    </source>
</evidence>
<evidence type="ECO:0000256" key="1">
    <source>
        <dbReference type="ARBA" id="ARBA00001973"/>
    </source>
</evidence>
<feature type="chain" id="PRO_5046340182" description="Chitin-binding type-4 domain-containing protein" evidence="4">
    <location>
        <begin position="22"/>
        <end position="365"/>
    </location>
</feature>
<feature type="signal peptide" evidence="4">
    <location>
        <begin position="1"/>
        <end position="21"/>
    </location>
</feature>
<organism evidence="5 6">
    <name type="scientific">Batrachochytrium salamandrivorans</name>
    <dbReference type="NCBI Taxonomy" id="1357716"/>
    <lineage>
        <taxon>Eukaryota</taxon>
        <taxon>Fungi</taxon>
        <taxon>Fungi incertae sedis</taxon>
        <taxon>Chytridiomycota</taxon>
        <taxon>Chytridiomycota incertae sedis</taxon>
        <taxon>Chytridiomycetes</taxon>
        <taxon>Rhizophydiales</taxon>
        <taxon>Rhizophydiales incertae sedis</taxon>
        <taxon>Batrachochytrium</taxon>
    </lineage>
</organism>
<proteinExistence type="predicted"/>
<feature type="compositionally biased region" description="Basic residues" evidence="3">
    <location>
        <begin position="263"/>
        <end position="274"/>
    </location>
</feature>
<keyword evidence="2" id="KW-0186">Copper</keyword>
<dbReference type="EMBL" id="JAFCIX010000204">
    <property type="protein sequence ID" value="KAH6596646.1"/>
    <property type="molecule type" value="Genomic_DNA"/>
</dbReference>
<evidence type="ECO:0000313" key="5">
    <source>
        <dbReference type="EMBL" id="KAH6596646.1"/>
    </source>
</evidence>
<keyword evidence="4" id="KW-0732">Signal</keyword>
<evidence type="ECO:0000256" key="3">
    <source>
        <dbReference type="SAM" id="MobiDB-lite"/>
    </source>
</evidence>
<dbReference type="Proteomes" id="UP001648503">
    <property type="component" value="Unassembled WGS sequence"/>
</dbReference>
<feature type="compositionally biased region" description="Polar residues" evidence="3">
    <location>
        <begin position="233"/>
        <end position="247"/>
    </location>
</feature>
<feature type="compositionally biased region" description="Low complexity" evidence="3">
    <location>
        <begin position="248"/>
        <end position="262"/>
    </location>
</feature>
<sequence>MSLSLYHTAAIAAASLSLAAAHGFMAHPGPVSGAFSQHAVRNYDAISTNIDSLRNPIDSSSPICRGAAKGPVTTIDLKNGQSYTITLAFSIGAQHIGPCAVEILDENLSNPVQIAQVSGPNGCAVKPLAQFRTDKSSPASAQCPKHIPSKLVTDDMCLNEWTFTVTNVEKIKCTQCVLRWTWSGEHISVNNPELYETCADVIISGGGGGGGGDPSVPPPAPTRTATTTRRNKSTLQPTTDTATSVGESTSTRPPSPSSTTTRKGPKRRKSRKPKTATATTFSPTAEETAVYGTPKGGPKSCGLVAGFAECGKGNANGGPQMACTSDRTGFFACYAGESARAPIRMSCAPGTVCEQSGDEINCVAA</sequence>
<dbReference type="PANTHER" id="PTHR36575:SF2">
    <property type="entry name" value="CHITIN-BINDING TYPE-4 DOMAIN-CONTAINING PROTEIN-RELATED"/>
    <property type="match status" value="1"/>
</dbReference>
<evidence type="ECO:0008006" key="7">
    <source>
        <dbReference type="Google" id="ProtNLM"/>
    </source>
</evidence>
<evidence type="ECO:0000256" key="2">
    <source>
        <dbReference type="ARBA" id="ARBA00023008"/>
    </source>
</evidence>
<dbReference type="PANTHER" id="PTHR36575">
    <property type="entry name" value="BINDING PROTEIN, PUTATIVE (AFU_ORTHOLOGUE AFUA_1G14430)-RELATED"/>
    <property type="match status" value="1"/>
</dbReference>
<gene>
    <name evidence="5" type="ORF">BASA50_004977</name>
</gene>